<evidence type="ECO:0000256" key="1">
    <source>
        <dbReference type="SAM" id="MobiDB-lite"/>
    </source>
</evidence>
<evidence type="ECO:0000256" key="2">
    <source>
        <dbReference type="SAM" id="Phobius"/>
    </source>
</evidence>
<dbReference type="VEuPathDB" id="AmoebaDB:NAEGRDRAFT_47410"/>
<keyword evidence="2" id="KW-0472">Membrane</keyword>
<feature type="transmembrane region" description="Helical" evidence="2">
    <location>
        <begin position="115"/>
        <end position="136"/>
    </location>
</feature>
<dbReference type="InParanoid" id="D2V810"/>
<proteinExistence type="predicted"/>
<protein>
    <submittedName>
        <fullName evidence="3">Predicted protein</fullName>
    </submittedName>
</protein>
<feature type="region of interest" description="Disordered" evidence="1">
    <location>
        <begin position="1"/>
        <end position="32"/>
    </location>
</feature>
<keyword evidence="2" id="KW-0812">Transmembrane</keyword>
<dbReference type="GeneID" id="8861275"/>
<dbReference type="RefSeq" id="XP_002679842.1">
    <property type="nucleotide sequence ID" value="XM_002679796.1"/>
</dbReference>
<dbReference type="AlphaFoldDB" id="D2V810"/>
<organism evidence="4">
    <name type="scientific">Naegleria gruberi</name>
    <name type="common">Amoeba</name>
    <dbReference type="NCBI Taxonomy" id="5762"/>
    <lineage>
        <taxon>Eukaryota</taxon>
        <taxon>Discoba</taxon>
        <taxon>Heterolobosea</taxon>
        <taxon>Tetramitia</taxon>
        <taxon>Eutetramitia</taxon>
        <taxon>Vahlkampfiidae</taxon>
        <taxon>Naegleria</taxon>
    </lineage>
</organism>
<dbReference type="EMBL" id="GG738856">
    <property type="protein sequence ID" value="EFC47098.1"/>
    <property type="molecule type" value="Genomic_DNA"/>
</dbReference>
<dbReference type="KEGG" id="ngr:NAEGRDRAFT_47410"/>
<keyword evidence="2" id="KW-1133">Transmembrane helix</keyword>
<dbReference type="OrthoDB" id="10254514at2759"/>
<sequence length="227" mass="25693">MSTQQQDQKENTSSSSSESSSSSSFTKPSDLPKVSATAASNLKELLKSEYSQFTREAIQKKYIQEGTDLPFKARVEAKIEGFYGGDVGAQALKTLRKGVHEGKFKKGMTPLQKRIGLLFGSFVLGQAFYFGGRYVFDLFTNNKELQNRDQGYYYGRNPTEFNSEVEKLTMRMIRDYQNFKGSNDISPDERTMIERDAFNRISVKYAEQQEILGSSTINPPASKYVPR</sequence>
<dbReference type="OMA" id="GIHEQSH"/>
<name>D2V810_NAEGR</name>
<gene>
    <name evidence="3" type="ORF">NAEGRDRAFT_47410</name>
</gene>
<feature type="compositionally biased region" description="Low complexity" evidence="1">
    <location>
        <begin position="13"/>
        <end position="24"/>
    </location>
</feature>
<evidence type="ECO:0000313" key="3">
    <source>
        <dbReference type="EMBL" id="EFC47098.1"/>
    </source>
</evidence>
<accession>D2V810</accession>
<reference evidence="3 4" key="1">
    <citation type="journal article" date="2010" name="Cell">
        <title>The genome of Naegleria gruberi illuminates early eukaryotic versatility.</title>
        <authorList>
            <person name="Fritz-Laylin L.K."/>
            <person name="Prochnik S.E."/>
            <person name="Ginger M.L."/>
            <person name="Dacks J.B."/>
            <person name="Carpenter M.L."/>
            <person name="Field M.C."/>
            <person name="Kuo A."/>
            <person name="Paredez A."/>
            <person name="Chapman J."/>
            <person name="Pham J."/>
            <person name="Shu S."/>
            <person name="Neupane R."/>
            <person name="Cipriano M."/>
            <person name="Mancuso J."/>
            <person name="Tu H."/>
            <person name="Salamov A."/>
            <person name="Lindquist E."/>
            <person name="Shapiro H."/>
            <person name="Lucas S."/>
            <person name="Grigoriev I.V."/>
            <person name="Cande W.Z."/>
            <person name="Fulton C."/>
            <person name="Rokhsar D.S."/>
            <person name="Dawson S.C."/>
        </authorList>
    </citation>
    <scope>NUCLEOTIDE SEQUENCE [LARGE SCALE GENOMIC DNA]</scope>
    <source>
        <strain evidence="3 4">NEG-M</strain>
    </source>
</reference>
<evidence type="ECO:0000313" key="4">
    <source>
        <dbReference type="Proteomes" id="UP000006671"/>
    </source>
</evidence>
<keyword evidence="4" id="KW-1185">Reference proteome</keyword>
<dbReference type="Proteomes" id="UP000006671">
    <property type="component" value="Unassembled WGS sequence"/>
</dbReference>